<dbReference type="CDD" id="cd03789">
    <property type="entry name" value="GT9_LPS_heptosyltransferase"/>
    <property type="match status" value="1"/>
</dbReference>
<organism evidence="3 4">
    <name type="scientific">Chlorobium phaeovibrioides</name>
    <dbReference type="NCBI Taxonomy" id="1094"/>
    <lineage>
        <taxon>Bacteria</taxon>
        <taxon>Pseudomonadati</taxon>
        <taxon>Chlorobiota</taxon>
        <taxon>Chlorobiia</taxon>
        <taxon>Chlorobiales</taxon>
        <taxon>Chlorobiaceae</taxon>
        <taxon>Chlorobium/Pelodictyon group</taxon>
        <taxon>Chlorobium</taxon>
    </lineage>
</organism>
<dbReference type="GO" id="GO:0009244">
    <property type="term" value="P:lipopolysaccharide core region biosynthetic process"/>
    <property type="evidence" value="ECO:0007669"/>
    <property type="project" value="TreeGrafter"/>
</dbReference>
<dbReference type="Proteomes" id="UP000279908">
    <property type="component" value="Unassembled WGS sequence"/>
</dbReference>
<dbReference type="GO" id="GO:0008713">
    <property type="term" value="F:ADP-heptose-lipopolysaccharide heptosyltransferase activity"/>
    <property type="evidence" value="ECO:0007669"/>
    <property type="project" value="TreeGrafter"/>
</dbReference>
<dbReference type="Gene3D" id="3.40.50.2000">
    <property type="entry name" value="Glycogen Phosphorylase B"/>
    <property type="match status" value="2"/>
</dbReference>
<comment type="caution">
    <text evidence="3">The sequence shown here is derived from an EMBL/GenBank/DDBJ whole genome shotgun (WGS) entry which is preliminary data.</text>
</comment>
<evidence type="ECO:0000313" key="4">
    <source>
        <dbReference type="Proteomes" id="UP000279908"/>
    </source>
</evidence>
<keyword evidence="2 3" id="KW-0808">Transferase</keyword>
<dbReference type="GO" id="GO:0005829">
    <property type="term" value="C:cytosol"/>
    <property type="evidence" value="ECO:0007669"/>
    <property type="project" value="TreeGrafter"/>
</dbReference>
<evidence type="ECO:0000313" key="3">
    <source>
        <dbReference type="EMBL" id="RTY36301.1"/>
    </source>
</evidence>
<sequence>MEEAPSILVVRLSSIGDIILTTPVVRRLKAKWPGAVIEYCTRPEFLCLLSGNPHISVLHTPETLPGGSYDLIIDLQNSRRSRTLLRRVEGDVRVRYRKANWKKWLLVHLKLRVDALSSSVVERYQAALGDVLLQDDALGCELFPSEEDALFASSLIAPGERVLGVACGARHFTKRWPPEHFAEAIRLVADGEKVKVLLLGGKDDRQNALGIMDRLSEKTLESVHDLTGTCTLMQTGALLRRCDAVLTNDTGLMHEASAFSRRLFVLFGSSDASFGFLPYNTPFELFEVPGLSCRPCSHIGRERCPEKHFRCMRDILPERVAGSILAFFRSFA</sequence>
<evidence type="ECO:0000256" key="1">
    <source>
        <dbReference type="ARBA" id="ARBA00022676"/>
    </source>
</evidence>
<dbReference type="PANTHER" id="PTHR30160:SF1">
    <property type="entry name" value="LIPOPOLYSACCHARIDE 1,2-N-ACETYLGLUCOSAMINETRANSFERASE-RELATED"/>
    <property type="match status" value="1"/>
</dbReference>
<protein>
    <submittedName>
        <fullName evidence="3">Glycosyltransferase family 9 protein</fullName>
    </submittedName>
</protein>
<dbReference type="Pfam" id="PF01075">
    <property type="entry name" value="Glyco_transf_9"/>
    <property type="match status" value="1"/>
</dbReference>
<proteinExistence type="predicted"/>
<evidence type="ECO:0000256" key="2">
    <source>
        <dbReference type="ARBA" id="ARBA00022679"/>
    </source>
</evidence>
<gene>
    <name evidence="3" type="ORF">EKD02_08560</name>
</gene>
<accession>A0A432ATJ6</accession>
<dbReference type="PANTHER" id="PTHR30160">
    <property type="entry name" value="TETRAACYLDISACCHARIDE 4'-KINASE-RELATED"/>
    <property type="match status" value="1"/>
</dbReference>
<dbReference type="SUPFAM" id="SSF53756">
    <property type="entry name" value="UDP-Glycosyltransferase/glycogen phosphorylase"/>
    <property type="match status" value="1"/>
</dbReference>
<dbReference type="AlphaFoldDB" id="A0A432ATJ6"/>
<reference evidence="3 4" key="1">
    <citation type="submission" date="2018-12" db="EMBL/GenBank/DDBJ databases">
        <authorList>
            <person name="Lunina O.N."/>
            <person name="Grouzdev D.S."/>
            <person name="Gorlenko V.M."/>
            <person name="Savvichev A.S."/>
        </authorList>
    </citation>
    <scope>NUCLEOTIDE SEQUENCE [LARGE SCALE GENOMIC DNA]</scope>
    <source>
        <strain evidence="3 4">BrKhr-17</strain>
    </source>
</reference>
<dbReference type="InterPro" id="IPR002201">
    <property type="entry name" value="Glyco_trans_9"/>
</dbReference>
<name>A0A432ATJ6_CHLPH</name>
<keyword evidence="1" id="KW-0328">Glycosyltransferase</keyword>
<dbReference type="EMBL" id="RXYK01000014">
    <property type="protein sequence ID" value="RTY36301.1"/>
    <property type="molecule type" value="Genomic_DNA"/>
</dbReference>
<dbReference type="InterPro" id="IPR051199">
    <property type="entry name" value="LPS_LOS_Heptosyltrfase"/>
</dbReference>